<feature type="domain" description="PI3K/PI4K catalytic" evidence="2">
    <location>
        <begin position="214"/>
        <end position="268"/>
    </location>
</feature>
<dbReference type="AlphaFoldDB" id="D8TQR7"/>
<dbReference type="SUPFAM" id="SSF56112">
    <property type="entry name" value="Protein kinase-like (PK-like)"/>
    <property type="match status" value="1"/>
</dbReference>
<keyword evidence="1" id="KW-0732">Signal</keyword>
<protein>
    <recommendedName>
        <fullName evidence="2">PI3K/PI4K catalytic domain-containing protein</fullName>
    </recommendedName>
</protein>
<dbReference type="RefSeq" id="XP_002948821.1">
    <property type="nucleotide sequence ID" value="XM_002948775.1"/>
</dbReference>
<dbReference type="InParanoid" id="D8TQR7"/>
<feature type="signal peptide" evidence="1">
    <location>
        <begin position="1"/>
        <end position="26"/>
    </location>
</feature>
<gene>
    <name evidence="3" type="ORF">VOLCADRAFT_89086</name>
</gene>
<dbReference type="KEGG" id="vcn:VOLCADRAFT_89086"/>
<evidence type="ECO:0000259" key="2">
    <source>
        <dbReference type="Pfam" id="PF00454"/>
    </source>
</evidence>
<dbReference type="Pfam" id="PF00454">
    <property type="entry name" value="PI3_PI4_kinase"/>
    <property type="match status" value="1"/>
</dbReference>
<reference evidence="3 4" key="1">
    <citation type="journal article" date="2010" name="Science">
        <title>Genomic analysis of organismal complexity in the multicellular green alga Volvox carteri.</title>
        <authorList>
            <person name="Prochnik S.E."/>
            <person name="Umen J."/>
            <person name="Nedelcu A.M."/>
            <person name="Hallmann A."/>
            <person name="Miller S.M."/>
            <person name="Nishii I."/>
            <person name="Ferris P."/>
            <person name="Kuo A."/>
            <person name="Mitros T."/>
            <person name="Fritz-Laylin L.K."/>
            <person name="Hellsten U."/>
            <person name="Chapman J."/>
            <person name="Simakov O."/>
            <person name="Rensing S.A."/>
            <person name="Terry A."/>
            <person name="Pangilinan J."/>
            <person name="Kapitonov V."/>
            <person name="Jurka J."/>
            <person name="Salamov A."/>
            <person name="Shapiro H."/>
            <person name="Schmutz J."/>
            <person name="Grimwood J."/>
            <person name="Lindquist E."/>
            <person name="Lucas S."/>
            <person name="Grigoriev I.V."/>
            <person name="Schmitt R."/>
            <person name="Kirk D."/>
            <person name="Rokhsar D.S."/>
        </authorList>
    </citation>
    <scope>NUCLEOTIDE SEQUENCE [LARGE SCALE GENOMIC DNA]</scope>
    <source>
        <strain evidence="4">f. Nagariensis / Eve</strain>
    </source>
</reference>
<dbReference type="InterPro" id="IPR011009">
    <property type="entry name" value="Kinase-like_dom_sf"/>
</dbReference>
<evidence type="ECO:0000313" key="3">
    <source>
        <dbReference type="EMBL" id="EFJ50201.1"/>
    </source>
</evidence>
<evidence type="ECO:0000313" key="4">
    <source>
        <dbReference type="Proteomes" id="UP000001058"/>
    </source>
</evidence>
<keyword evidence="4" id="KW-1185">Reference proteome</keyword>
<dbReference type="EMBL" id="GL378332">
    <property type="protein sequence ID" value="EFJ50201.1"/>
    <property type="molecule type" value="Genomic_DNA"/>
</dbReference>
<feature type="chain" id="PRO_5003123778" description="PI3K/PI4K catalytic domain-containing protein" evidence="1">
    <location>
        <begin position="27"/>
        <end position="505"/>
    </location>
</feature>
<name>D8TQR7_VOLCA</name>
<proteinExistence type="predicted"/>
<dbReference type="Proteomes" id="UP000001058">
    <property type="component" value="Unassembled WGS sequence"/>
</dbReference>
<dbReference type="GeneID" id="9623526"/>
<evidence type="ECO:0000256" key="1">
    <source>
        <dbReference type="SAM" id="SignalP"/>
    </source>
</evidence>
<dbReference type="OrthoDB" id="536015at2759"/>
<organism evidence="4">
    <name type="scientific">Volvox carteri f. nagariensis</name>
    <dbReference type="NCBI Taxonomy" id="3068"/>
    <lineage>
        <taxon>Eukaryota</taxon>
        <taxon>Viridiplantae</taxon>
        <taxon>Chlorophyta</taxon>
        <taxon>core chlorophytes</taxon>
        <taxon>Chlorophyceae</taxon>
        <taxon>CS clade</taxon>
        <taxon>Chlamydomonadales</taxon>
        <taxon>Volvocaceae</taxon>
        <taxon>Volvox</taxon>
    </lineage>
</organism>
<sequence length="505" mass="55958">MGVQPTPRSLLILALGWAGLIGSADAAMPHISQCRLCHKCHLAAGGGPRIATTTAKQVLPIRKKRAPMYDPELDPLVPIQFKPSSYRPQSQNDMASLPDWIFRTNTNMTPSGEAVVKVYCIPISKRVTGSKPTCNPVRIAEIMRHLLALDKLSQDCGFTFYSWWGLWMEYVEGVSLENVLFKGVPKRLPLETIADLFNNRLNTTRVIRAAIFDLLTSQCDRHAQNLLIQEDGNFKLIDNESCLQHMWRNCAFDSVLVPTTQKQEIVRLANHYVLKLPTVTGGNAIPHAFADPRLLFDYRCYLPDGREQMGTKYPPQIGTCLKRVASMTPKENSRCSSRVACLHGIGIANSLPPTNPACALAPLLVLPPVPPRARKIVKYYGFPDERVANNLLTRATDMITRGFEWAAKYGHPQNAPPKRYRFQPKCCKVRVEKTQFQCAHPWSPSLELPFGNAITGQPWDKDRPDPGSYVGGTFPEDGELGENATAAALGTAIAGTAVGTATWTR</sequence>
<dbReference type="eggNOG" id="ENOG502SRRZ">
    <property type="taxonomic scope" value="Eukaryota"/>
</dbReference>
<accession>D8TQR7</accession>
<dbReference type="InterPro" id="IPR000403">
    <property type="entry name" value="PI3/4_kinase_cat_dom"/>
</dbReference>